<evidence type="ECO:0000313" key="4">
    <source>
        <dbReference type="EMBL" id="PSN75173.1"/>
    </source>
</evidence>
<dbReference type="OrthoDB" id="2152029at2759"/>
<evidence type="ECO:0000259" key="3">
    <source>
        <dbReference type="Pfam" id="PF07859"/>
    </source>
</evidence>
<accession>A0A2T2PBX2</accession>
<dbReference type="Gene3D" id="3.40.50.1820">
    <property type="entry name" value="alpha/beta hydrolase"/>
    <property type="match status" value="1"/>
</dbReference>
<evidence type="ECO:0000256" key="2">
    <source>
        <dbReference type="ARBA" id="ARBA00022801"/>
    </source>
</evidence>
<proteinExistence type="inferred from homology"/>
<dbReference type="InterPro" id="IPR050300">
    <property type="entry name" value="GDXG_lipolytic_enzyme"/>
</dbReference>
<comment type="similarity">
    <text evidence="1">Belongs to the 'GDXG' lipolytic enzyme family.</text>
</comment>
<name>A0A2T2PBX2_CORCC</name>
<feature type="domain" description="Alpha/beta hydrolase fold-3" evidence="3">
    <location>
        <begin position="130"/>
        <end position="350"/>
    </location>
</feature>
<evidence type="ECO:0000313" key="5">
    <source>
        <dbReference type="Proteomes" id="UP000240883"/>
    </source>
</evidence>
<dbReference type="GO" id="GO:0016787">
    <property type="term" value="F:hydrolase activity"/>
    <property type="evidence" value="ECO:0007669"/>
    <property type="project" value="UniProtKB-KW"/>
</dbReference>
<dbReference type="PANTHER" id="PTHR48081">
    <property type="entry name" value="AB HYDROLASE SUPERFAMILY PROTEIN C4A8.06C"/>
    <property type="match status" value="1"/>
</dbReference>
<keyword evidence="5" id="KW-1185">Reference proteome</keyword>
<gene>
    <name evidence="4" type="ORF">BS50DRAFT_567888</name>
</gene>
<dbReference type="Pfam" id="PF07859">
    <property type="entry name" value="Abhydrolase_3"/>
    <property type="match status" value="1"/>
</dbReference>
<dbReference type="PANTHER" id="PTHR48081:SF8">
    <property type="entry name" value="ALPHA_BETA HYDROLASE FOLD-3 DOMAIN-CONTAINING PROTEIN-RELATED"/>
    <property type="match status" value="1"/>
</dbReference>
<dbReference type="EMBL" id="KZ678128">
    <property type="protein sequence ID" value="PSN75173.1"/>
    <property type="molecule type" value="Genomic_DNA"/>
</dbReference>
<reference evidence="4 5" key="1">
    <citation type="journal article" date="2018" name="Front. Microbiol.">
        <title>Genome-Wide Analysis of Corynespora cassiicola Leaf Fall Disease Putative Effectors.</title>
        <authorList>
            <person name="Lopez D."/>
            <person name="Ribeiro S."/>
            <person name="Label P."/>
            <person name="Fumanal B."/>
            <person name="Venisse J.S."/>
            <person name="Kohler A."/>
            <person name="de Oliveira R.R."/>
            <person name="Labutti K."/>
            <person name="Lipzen A."/>
            <person name="Lail K."/>
            <person name="Bauer D."/>
            <person name="Ohm R.A."/>
            <person name="Barry K.W."/>
            <person name="Spatafora J."/>
            <person name="Grigoriev I.V."/>
            <person name="Martin F.M."/>
            <person name="Pujade-Renaud V."/>
        </authorList>
    </citation>
    <scope>NUCLEOTIDE SEQUENCE [LARGE SCALE GENOMIC DNA]</scope>
    <source>
        <strain evidence="4 5">Philippines</strain>
    </source>
</reference>
<sequence>MGLLAYQPFKGVYALSAVGFELARFPLWLVKYALSYGRQHPEYSFRQALGVRVLFSAVYHMARVQVATPLPLTPGAEKERFVVIKAKPEDRALFKGPMLSNEDIQPTDIGATWFPAPLSKESDLSNVVVVLHIHGGAYVISDGRTGSHGYFAKKMLKNSSASHVLSPQYRLSTLPASKTSNPFPAALQDTLTSYLYLINDLKVQPSNIILSGDSAGANNAIAFLRYLSEYGTDTGLPNPSAAWLWSPWVNIGNDTDEFTRTNPHYGSDYISYAFMHWGAAAYAGKQGRKVLDSPYVSSKGHPFKTEVPLFVNTCGAEVLYFEDVEFAEEMEKAGNNVTLDVEKVAPHDVLLIGGNLGFDKEADASAKRAGEWYRTVRK</sequence>
<dbReference type="SUPFAM" id="SSF53474">
    <property type="entry name" value="alpha/beta-Hydrolases"/>
    <property type="match status" value="1"/>
</dbReference>
<dbReference type="Proteomes" id="UP000240883">
    <property type="component" value="Unassembled WGS sequence"/>
</dbReference>
<dbReference type="InterPro" id="IPR029058">
    <property type="entry name" value="AB_hydrolase_fold"/>
</dbReference>
<dbReference type="PROSITE" id="PS01173">
    <property type="entry name" value="LIPASE_GDXG_HIS"/>
    <property type="match status" value="1"/>
</dbReference>
<dbReference type="AlphaFoldDB" id="A0A2T2PBX2"/>
<protein>
    <submittedName>
        <fullName evidence="4">Alpha/beta-hydrolase</fullName>
    </submittedName>
</protein>
<dbReference type="STRING" id="1448308.A0A2T2PBX2"/>
<dbReference type="InterPro" id="IPR002168">
    <property type="entry name" value="Lipase_GDXG_HIS_AS"/>
</dbReference>
<organism evidence="4 5">
    <name type="scientific">Corynespora cassiicola Philippines</name>
    <dbReference type="NCBI Taxonomy" id="1448308"/>
    <lineage>
        <taxon>Eukaryota</taxon>
        <taxon>Fungi</taxon>
        <taxon>Dikarya</taxon>
        <taxon>Ascomycota</taxon>
        <taxon>Pezizomycotina</taxon>
        <taxon>Dothideomycetes</taxon>
        <taxon>Pleosporomycetidae</taxon>
        <taxon>Pleosporales</taxon>
        <taxon>Corynesporascaceae</taxon>
        <taxon>Corynespora</taxon>
    </lineage>
</organism>
<evidence type="ECO:0000256" key="1">
    <source>
        <dbReference type="ARBA" id="ARBA00010515"/>
    </source>
</evidence>
<dbReference type="InterPro" id="IPR013094">
    <property type="entry name" value="AB_hydrolase_3"/>
</dbReference>
<keyword evidence="2 4" id="KW-0378">Hydrolase</keyword>